<feature type="binding site" evidence="10">
    <location>
        <position position="119"/>
    </location>
    <ligand>
        <name>Mn(2+)</name>
        <dbReference type="ChEBI" id="CHEBI:29035"/>
    </ligand>
</feature>
<comment type="cofactor">
    <cofactor evidence="10">
        <name>Mg(2+)</name>
        <dbReference type="ChEBI" id="CHEBI:18420"/>
    </cofactor>
    <text evidence="10">Binds 1 Mg(2+) ion per subunit. The magnesium ion binds only when substrate is bound.</text>
</comment>
<comment type="function">
    <text evidence="10">Catalyzes the 1,3-allylic rearrangement of the homoallylic substrate isopentenyl (IPP) to its highly electrophilic allylic isomer, dimethylallyl diphosphate (DMAPP).</text>
</comment>
<dbReference type="Gene3D" id="3.90.79.10">
    <property type="entry name" value="Nucleoside Triphosphate Pyrophosphohydrolase"/>
    <property type="match status" value="1"/>
</dbReference>
<comment type="pathway">
    <text evidence="1 10">Isoprenoid biosynthesis; dimethylallyl diphosphate biosynthesis; dimethylallyl diphosphate from isopentenyl diphosphate: step 1/1.</text>
</comment>
<proteinExistence type="inferred from homology"/>
<dbReference type="SUPFAM" id="SSF55811">
    <property type="entry name" value="Nudix"/>
    <property type="match status" value="1"/>
</dbReference>
<evidence type="ECO:0000256" key="8">
    <source>
        <dbReference type="ARBA" id="ARBA00023229"/>
    </source>
</evidence>
<dbReference type="Pfam" id="PF00293">
    <property type="entry name" value="NUDIX"/>
    <property type="match status" value="1"/>
</dbReference>
<evidence type="ECO:0000256" key="6">
    <source>
        <dbReference type="ARBA" id="ARBA00022842"/>
    </source>
</evidence>
<keyword evidence="4 10" id="KW-0963">Cytoplasm</keyword>
<keyword evidence="13" id="KW-1185">Reference proteome</keyword>
<feature type="binding site" evidence="10">
    <location>
        <position position="74"/>
    </location>
    <ligand>
        <name>Mn(2+)</name>
        <dbReference type="ChEBI" id="CHEBI:29035"/>
    </ligand>
</feature>
<feature type="binding site" evidence="10">
    <location>
        <position position="121"/>
    </location>
    <ligand>
        <name>Mn(2+)</name>
        <dbReference type="ChEBI" id="CHEBI:29035"/>
    </ligand>
</feature>
<name>A0ABN2J2W5_9ACTN</name>
<keyword evidence="5 10" id="KW-0479">Metal-binding</keyword>
<dbReference type="CDD" id="cd02885">
    <property type="entry name" value="NUDIX_IPP_Isomerase"/>
    <property type="match status" value="1"/>
</dbReference>
<evidence type="ECO:0000256" key="4">
    <source>
        <dbReference type="ARBA" id="ARBA00022490"/>
    </source>
</evidence>
<evidence type="ECO:0000256" key="10">
    <source>
        <dbReference type="HAMAP-Rule" id="MF_00202"/>
    </source>
</evidence>
<dbReference type="PROSITE" id="PS51462">
    <property type="entry name" value="NUDIX"/>
    <property type="match status" value="1"/>
</dbReference>
<comment type="subcellular location">
    <subcellularLocation>
        <location evidence="10">Cytoplasm</location>
    </subcellularLocation>
</comment>
<dbReference type="EMBL" id="BAAANY010000041">
    <property type="protein sequence ID" value="GAA1716924.1"/>
    <property type="molecule type" value="Genomic_DNA"/>
</dbReference>
<protein>
    <recommendedName>
        <fullName evidence="3 10">Isopentenyl-diphosphate Delta-isomerase</fullName>
        <shortName evidence="10">IPP isomerase</shortName>
        <ecNumber evidence="3 10">5.3.3.2</ecNumber>
    </recommendedName>
    <alternativeName>
        <fullName evidence="10">IPP:DMAPP isomerase</fullName>
    </alternativeName>
    <alternativeName>
        <fullName evidence="10">Isopentenyl pyrophosphate isomerase</fullName>
    </alternativeName>
</protein>
<feature type="binding site" evidence="10">
    <location>
        <position position="92"/>
    </location>
    <ligand>
        <name>Mg(2+)</name>
        <dbReference type="ChEBI" id="CHEBI:18420"/>
    </ligand>
</feature>
<dbReference type="PANTHER" id="PTHR10885">
    <property type="entry name" value="ISOPENTENYL-DIPHOSPHATE DELTA-ISOMERASE"/>
    <property type="match status" value="1"/>
</dbReference>
<dbReference type="PANTHER" id="PTHR10885:SF0">
    <property type="entry name" value="ISOPENTENYL-DIPHOSPHATE DELTA-ISOMERASE"/>
    <property type="match status" value="1"/>
</dbReference>
<keyword evidence="6 10" id="KW-0460">Magnesium</keyword>
<feature type="domain" description="Nudix hydrolase" evidence="11">
    <location>
        <begin position="35"/>
        <end position="169"/>
    </location>
</feature>
<keyword evidence="7 10" id="KW-0464">Manganese</keyword>
<organism evidence="12 13">
    <name type="scientific">Fodinicola feengrottensis</name>
    <dbReference type="NCBI Taxonomy" id="435914"/>
    <lineage>
        <taxon>Bacteria</taxon>
        <taxon>Bacillati</taxon>
        <taxon>Actinomycetota</taxon>
        <taxon>Actinomycetes</taxon>
        <taxon>Mycobacteriales</taxon>
        <taxon>Fodinicola</taxon>
    </lineage>
</organism>
<evidence type="ECO:0000256" key="9">
    <source>
        <dbReference type="ARBA" id="ARBA00023235"/>
    </source>
</evidence>
<evidence type="ECO:0000256" key="3">
    <source>
        <dbReference type="ARBA" id="ARBA00012057"/>
    </source>
</evidence>
<dbReference type="EC" id="5.3.3.2" evidence="3 10"/>
<comment type="catalytic activity">
    <reaction evidence="10">
        <text>isopentenyl diphosphate = dimethylallyl diphosphate</text>
        <dbReference type="Rhea" id="RHEA:23284"/>
        <dbReference type="ChEBI" id="CHEBI:57623"/>
        <dbReference type="ChEBI" id="CHEBI:128769"/>
        <dbReference type="EC" id="5.3.3.2"/>
    </reaction>
</comment>
<accession>A0ABN2J2W5</accession>
<dbReference type="PIRSF" id="PIRSF018427">
    <property type="entry name" value="Isopntndiph_ism"/>
    <property type="match status" value="1"/>
</dbReference>
<dbReference type="InterPro" id="IPR011876">
    <property type="entry name" value="IsopentenylPP_isomerase_typ1"/>
</dbReference>
<dbReference type="InterPro" id="IPR000086">
    <property type="entry name" value="NUDIX_hydrolase_dom"/>
</dbReference>
<evidence type="ECO:0000256" key="2">
    <source>
        <dbReference type="ARBA" id="ARBA00007579"/>
    </source>
</evidence>
<evidence type="ECO:0000259" key="11">
    <source>
        <dbReference type="PROSITE" id="PS51462"/>
    </source>
</evidence>
<gene>
    <name evidence="12" type="primary">idi_2</name>
    <name evidence="10" type="synonym">idi</name>
    <name evidence="12" type="ORF">GCM10009765_76900</name>
</gene>
<feature type="binding site" evidence="10">
    <location>
        <position position="37"/>
    </location>
    <ligand>
        <name>Mn(2+)</name>
        <dbReference type="ChEBI" id="CHEBI:29035"/>
    </ligand>
</feature>
<dbReference type="InterPro" id="IPR015797">
    <property type="entry name" value="NUDIX_hydrolase-like_dom_sf"/>
</dbReference>
<keyword evidence="8 10" id="KW-0414">Isoprene biosynthesis</keyword>
<feature type="binding site" evidence="10">
    <location>
        <position position="30"/>
    </location>
    <ligand>
        <name>Mn(2+)</name>
        <dbReference type="ChEBI" id="CHEBI:29035"/>
    </ligand>
</feature>
<dbReference type="NCBIfam" id="NF002995">
    <property type="entry name" value="PRK03759.1"/>
    <property type="match status" value="1"/>
</dbReference>
<comment type="similarity">
    <text evidence="2 10">Belongs to the IPP isomerase type 1 family.</text>
</comment>
<keyword evidence="9 10" id="KW-0413">Isomerase</keyword>
<dbReference type="Proteomes" id="UP001500618">
    <property type="component" value="Unassembled WGS sequence"/>
</dbReference>
<comment type="cofactor">
    <cofactor evidence="10">
        <name>Mn(2+)</name>
        <dbReference type="ChEBI" id="CHEBI:29035"/>
    </cofactor>
    <text evidence="10">Binds 1 Mn(2+) ion per subunit.</text>
</comment>
<feature type="active site" evidence="10">
    <location>
        <position position="121"/>
    </location>
</feature>
<evidence type="ECO:0000313" key="13">
    <source>
        <dbReference type="Proteomes" id="UP001500618"/>
    </source>
</evidence>
<evidence type="ECO:0000256" key="5">
    <source>
        <dbReference type="ARBA" id="ARBA00022723"/>
    </source>
</evidence>
<feature type="active site" evidence="10">
    <location>
        <position position="72"/>
    </location>
</feature>
<dbReference type="HAMAP" id="MF_00202">
    <property type="entry name" value="Idi"/>
    <property type="match status" value="1"/>
</dbReference>
<evidence type="ECO:0000256" key="7">
    <source>
        <dbReference type="ARBA" id="ARBA00023211"/>
    </source>
</evidence>
<evidence type="ECO:0000313" key="12">
    <source>
        <dbReference type="EMBL" id="GAA1716924.1"/>
    </source>
</evidence>
<dbReference type="NCBIfam" id="TIGR02150">
    <property type="entry name" value="IPP_isom_1"/>
    <property type="match status" value="1"/>
</dbReference>
<dbReference type="InterPro" id="IPR056375">
    <property type="entry name" value="Idi_bact"/>
</dbReference>
<reference evidence="13" key="1">
    <citation type="journal article" date="2019" name="Int. J. Syst. Evol. Microbiol.">
        <title>The Global Catalogue of Microorganisms (GCM) 10K type strain sequencing project: providing services to taxonomists for standard genome sequencing and annotation.</title>
        <authorList>
            <consortium name="The Broad Institute Genomics Platform"/>
            <consortium name="The Broad Institute Genome Sequencing Center for Infectious Disease"/>
            <person name="Wu L."/>
            <person name="Ma J."/>
        </authorList>
    </citation>
    <scope>NUCLEOTIDE SEQUENCE [LARGE SCALE GENOMIC DNA]</scope>
    <source>
        <strain evidence="13">JCM 14718</strain>
    </source>
</reference>
<comment type="caution">
    <text evidence="12">The sequence shown here is derived from an EMBL/GenBank/DDBJ whole genome shotgun (WGS) entry which is preliminary data.</text>
</comment>
<evidence type="ECO:0000256" key="1">
    <source>
        <dbReference type="ARBA" id="ARBA00004826"/>
    </source>
</evidence>
<sequence>MKPPGYALEHVVLLDEAGHALGTAEKSAVHHRSTPLHLAFSCYVLNPGGQVLLTRRALTKPTWPGAWTNSCCGHPLPCEPIVEAVQRRLLVELGMVATSIDLLLPRFRYRATMPSGVVENEMCPVFRATVDTRPDPNPDEVNSYQWITWDALVSSIDQGHLAVSPWCLEQTHQLRRLGPLPSQWPTASCLDLPVAARLHTPPPKTPQRPTPEIR</sequence>